<dbReference type="RefSeq" id="WP_381489101.1">
    <property type="nucleotide sequence ID" value="NZ_JBHTIK010000005.1"/>
</dbReference>
<protein>
    <recommendedName>
        <fullName evidence="5">Lipopolysaccharide assembly protein A domain-containing protein</fullName>
    </recommendedName>
</protein>
<comment type="caution">
    <text evidence="3">The sequence shown here is derived from an EMBL/GenBank/DDBJ whole genome shotgun (WGS) entry which is preliminary data.</text>
</comment>
<keyword evidence="2" id="KW-0812">Transmembrane</keyword>
<evidence type="ECO:0008006" key="5">
    <source>
        <dbReference type="Google" id="ProtNLM"/>
    </source>
</evidence>
<evidence type="ECO:0000313" key="4">
    <source>
        <dbReference type="Proteomes" id="UP001597124"/>
    </source>
</evidence>
<sequence>MRIVTLTFYFLFGALLAWFAARNWDFVTLKLWGDYELAIRLPVLLLLMFLIGALPLAILRYTSRWHWSRRVKKLERALEDKAPAPSSEPSPVMDPAPPPLAPPL</sequence>
<dbReference type="EMBL" id="JBHTIK010000005">
    <property type="protein sequence ID" value="MFD0848402.1"/>
    <property type="molecule type" value="Genomic_DNA"/>
</dbReference>
<reference evidence="4" key="1">
    <citation type="journal article" date="2019" name="Int. J. Syst. Evol. Microbiol.">
        <title>The Global Catalogue of Microorganisms (GCM) 10K type strain sequencing project: providing services to taxonomists for standard genome sequencing and annotation.</title>
        <authorList>
            <consortium name="The Broad Institute Genomics Platform"/>
            <consortium name="The Broad Institute Genome Sequencing Center for Infectious Disease"/>
            <person name="Wu L."/>
            <person name="Ma J."/>
        </authorList>
    </citation>
    <scope>NUCLEOTIDE SEQUENCE [LARGE SCALE GENOMIC DNA]</scope>
    <source>
        <strain evidence="4">CCUG 52537</strain>
    </source>
</reference>
<proteinExistence type="predicted"/>
<evidence type="ECO:0000256" key="2">
    <source>
        <dbReference type="SAM" id="Phobius"/>
    </source>
</evidence>
<dbReference type="Proteomes" id="UP001597124">
    <property type="component" value="Unassembled WGS sequence"/>
</dbReference>
<evidence type="ECO:0000256" key="1">
    <source>
        <dbReference type="SAM" id="MobiDB-lite"/>
    </source>
</evidence>
<evidence type="ECO:0000313" key="3">
    <source>
        <dbReference type="EMBL" id="MFD0848402.1"/>
    </source>
</evidence>
<feature type="compositionally biased region" description="Pro residues" evidence="1">
    <location>
        <begin position="86"/>
        <end position="104"/>
    </location>
</feature>
<feature type="region of interest" description="Disordered" evidence="1">
    <location>
        <begin position="79"/>
        <end position="104"/>
    </location>
</feature>
<organism evidence="3 4">
    <name type="scientific">Sphingosinicella xenopeptidilytica</name>
    <dbReference type="NCBI Taxonomy" id="364098"/>
    <lineage>
        <taxon>Bacteria</taxon>
        <taxon>Pseudomonadati</taxon>
        <taxon>Pseudomonadota</taxon>
        <taxon>Alphaproteobacteria</taxon>
        <taxon>Sphingomonadales</taxon>
        <taxon>Sphingosinicellaceae</taxon>
        <taxon>Sphingosinicella</taxon>
    </lineage>
</organism>
<keyword evidence="2" id="KW-0472">Membrane</keyword>
<keyword evidence="4" id="KW-1185">Reference proteome</keyword>
<feature type="transmembrane region" description="Helical" evidence="2">
    <location>
        <begin position="37"/>
        <end position="59"/>
    </location>
</feature>
<name>A0ABW3C4H1_SPHXN</name>
<keyword evidence="2" id="KW-1133">Transmembrane helix</keyword>
<accession>A0ABW3C4H1</accession>
<gene>
    <name evidence="3" type="ORF">ACFQ00_08705</name>
</gene>